<comment type="caution">
    <text evidence="8">The sequence shown here is derived from an EMBL/GenBank/DDBJ whole genome shotgun (WGS) entry which is preliminary data.</text>
</comment>
<dbReference type="AlphaFoldDB" id="A0A4S9TRP6"/>
<evidence type="ECO:0000313" key="8">
    <source>
        <dbReference type="EMBL" id="THZ27912.1"/>
    </source>
</evidence>
<keyword evidence="4 8" id="KW-0418">Kinase</keyword>
<feature type="region of interest" description="Disordered" evidence="6">
    <location>
        <begin position="316"/>
        <end position="340"/>
    </location>
</feature>
<evidence type="ECO:0000256" key="4">
    <source>
        <dbReference type="ARBA" id="ARBA00022777"/>
    </source>
</evidence>
<dbReference type="GO" id="GO:0005524">
    <property type="term" value="F:ATP binding"/>
    <property type="evidence" value="ECO:0007669"/>
    <property type="project" value="UniProtKB-KW"/>
</dbReference>
<dbReference type="Proteomes" id="UP000308005">
    <property type="component" value="Unassembled WGS sequence"/>
</dbReference>
<dbReference type="SUPFAM" id="SSF56112">
    <property type="entry name" value="Protein kinase-like (PK-like)"/>
    <property type="match status" value="1"/>
</dbReference>
<dbReference type="EMBL" id="QZBM01000051">
    <property type="protein sequence ID" value="THZ27912.1"/>
    <property type="molecule type" value="Genomic_DNA"/>
</dbReference>
<dbReference type="GO" id="GO:0004674">
    <property type="term" value="F:protein serine/threonine kinase activity"/>
    <property type="evidence" value="ECO:0007669"/>
    <property type="project" value="UniProtKB-KW"/>
</dbReference>
<evidence type="ECO:0000256" key="2">
    <source>
        <dbReference type="ARBA" id="ARBA00022679"/>
    </source>
</evidence>
<sequence>MKSRILEDDICLVKLPPSSACNLRLLERDTCVQIMPSKQDLESNHIQTVSRLASGTSGQVWLAENKELKELRALKVLRHDEYFDTTAIKAWGRKFRAKREQSNFVLGLIESFHTGKEIILVTEYMPGGDLESYICRHGKLNMETARFYAAELCHALRFIHQHEFIHRNLGLEHVLLTASGHIRLTGFGTCKDGMVHESRTTTFCGGLSTAPEILLDIPYGRAVDWWGFGIVLFQMLEAASPFQGEDVDAIFDEILDDSKPVYPLEMPDSSRSILQQLLLRDPDMRLGANKDGVEGVTGHAFFAGTIWEDIAHERVPPPISQQRPNAQEPTQESPVTDFPPAVDWSRLNIFSDF</sequence>
<feature type="compositionally biased region" description="Polar residues" evidence="6">
    <location>
        <begin position="320"/>
        <end position="334"/>
    </location>
</feature>
<dbReference type="InterPro" id="IPR011009">
    <property type="entry name" value="Kinase-like_dom_sf"/>
</dbReference>
<evidence type="ECO:0000256" key="1">
    <source>
        <dbReference type="ARBA" id="ARBA00022527"/>
    </source>
</evidence>
<evidence type="ECO:0000259" key="7">
    <source>
        <dbReference type="PROSITE" id="PS50011"/>
    </source>
</evidence>
<feature type="domain" description="Protein kinase" evidence="7">
    <location>
        <begin position="46"/>
        <end position="302"/>
    </location>
</feature>
<dbReference type="PROSITE" id="PS50011">
    <property type="entry name" value="PROTEIN_KINASE_DOM"/>
    <property type="match status" value="1"/>
</dbReference>
<dbReference type="Pfam" id="PF00069">
    <property type="entry name" value="Pkinase"/>
    <property type="match status" value="1"/>
</dbReference>
<gene>
    <name evidence="8" type="ORF">D6C91_02087</name>
</gene>
<keyword evidence="1" id="KW-0723">Serine/threonine-protein kinase</keyword>
<evidence type="ECO:0000313" key="9">
    <source>
        <dbReference type="Proteomes" id="UP000308005"/>
    </source>
</evidence>
<evidence type="ECO:0000256" key="3">
    <source>
        <dbReference type="ARBA" id="ARBA00022741"/>
    </source>
</evidence>
<accession>A0A4S9TRP6</accession>
<organism evidence="8 9">
    <name type="scientific">Aureobasidium pullulans</name>
    <name type="common">Black yeast</name>
    <name type="synonym">Pullularia pullulans</name>
    <dbReference type="NCBI Taxonomy" id="5580"/>
    <lineage>
        <taxon>Eukaryota</taxon>
        <taxon>Fungi</taxon>
        <taxon>Dikarya</taxon>
        <taxon>Ascomycota</taxon>
        <taxon>Pezizomycotina</taxon>
        <taxon>Dothideomycetes</taxon>
        <taxon>Dothideomycetidae</taxon>
        <taxon>Dothideales</taxon>
        <taxon>Saccotheciaceae</taxon>
        <taxon>Aureobasidium</taxon>
    </lineage>
</organism>
<protein>
    <submittedName>
        <fullName evidence="8">Kinase-like protein</fullName>
    </submittedName>
</protein>
<name>A0A4S9TRP6_AURPU</name>
<dbReference type="Gene3D" id="1.10.510.10">
    <property type="entry name" value="Transferase(Phosphotransferase) domain 1"/>
    <property type="match status" value="1"/>
</dbReference>
<dbReference type="InterPro" id="IPR000719">
    <property type="entry name" value="Prot_kinase_dom"/>
</dbReference>
<evidence type="ECO:0000256" key="5">
    <source>
        <dbReference type="ARBA" id="ARBA00022840"/>
    </source>
</evidence>
<keyword evidence="3" id="KW-0547">Nucleotide-binding</keyword>
<reference evidence="8 9" key="1">
    <citation type="submission" date="2018-10" db="EMBL/GenBank/DDBJ databases">
        <title>Fifty Aureobasidium pullulans genomes reveal a recombining polyextremotolerant generalist.</title>
        <authorList>
            <person name="Gostincar C."/>
            <person name="Turk M."/>
            <person name="Zajc J."/>
            <person name="Gunde-Cimerman N."/>
        </authorList>
    </citation>
    <scope>NUCLEOTIDE SEQUENCE [LARGE SCALE GENOMIC DNA]</scope>
    <source>
        <strain evidence="8 9">EXF-3863</strain>
    </source>
</reference>
<dbReference type="Gene3D" id="3.30.200.20">
    <property type="entry name" value="Phosphorylase Kinase, domain 1"/>
    <property type="match status" value="1"/>
</dbReference>
<keyword evidence="5" id="KW-0067">ATP-binding</keyword>
<proteinExistence type="predicted"/>
<evidence type="ECO:0000256" key="6">
    <source>
        <dbReference type="SAM" id="MobiDB-lite"/>
    </source>
</evidence>
<dbReference type="PANTHER" id="PTHR24351">
    <property type="entry name" value="RIBOSOMAL PROTEIN S6 KINASE"/>
    <property type="match status" value="1"/>
</dbReference>
<keyword evidence="2" id="KW-0808">Transferase</keyword>